<dbReference type="InterPro" id="IPR001647">
    <property type="entry name" value="HTH_TetR"/>
</dbReference>
<name>A0ABM7WXE3_9BACT</name>
<evidence type="ECO:0000256" key="3">
    <source>
        <dbReference type="SAM" id="MobiDB-lite"/>
    </source>
</evidence>
<dbReference type="InterPro" id="IPR050109">
    <property type="entry name" value="HTH-type_TetR-like_transc_reg"/>
</dbReference>
<evidence type="ECO:0000259" key="4">
    <source>
        <dbReference type="PROSITE" id="PS50977"/>
    </source>
</evidence>
<proteinExistence type="predicted"/>
<dbReference type="PROSITE" id="PS50977">
    <property type="entry name" value="HTH_TETR_2"/>
    <property type="match status" value="1"/>
</dbReference>
<dbReference type="PANTHER" id="PTHR30055:SF178">
    <property type="entry name" value="POSSIBLE TRANSCRIPTIONAL REGULATORY PROTEIN"/>
    <property type="match status" value="1"/>
</dbReference>
<feature type="region of interest" description="Disordered" evidence="3">
    <location>
        <begin position="213"/>
        <end position="242"/>
    </location>
</feature>
<dbReference type="PRINTS" id="PR00455">
    <property type="entry name" value="HTHTETR"/>
</dbReference>
<dbReference type="Proteomes" id="UP001162891">
    <property type="component" value="Chromosome"/>
</dbReference>
<dbReference type="InterPro" id="IPR009057">
    <property type="entry name" value="Homeodomain-like_sf"/>
</dbReference>
<feature type="DNA-binding region" description="H-T-H motif" evidence="2">
    <location>
        <begin position="37"/>
        <end position="56"/>
    </location>
</feature>
<feature type="domain" description="HTH tetR-type" evidence="4">
    <location>
        <begin position="14"/>
        <end position="74"/>
    </location>
</feature>
<reference evidence="6" key="1">
    <citation type="journal article" date="2022" name="Int. J. Syst. Evol. Microbiol.">
        <title>Anaeromyxobacter oryzae sp. nov., Anaeromyxobacter diazotrophicus sp. nov. and Anaeromyxobacter paludicola sp. nov., isolated from paddy soils.</title>
        <authorList>
            <person name="Itoh H."/>
            <person name="Xu Z."/>
            <person name="Mise K."/>
            <person name="Masuda Y."/>
            <person name="Ushijima N."/>
            <person name="Hayakawa C."/>
            <person name="Shiratori Y."/>
            <person name="Senoo K."/>
        </authorList>
    </citation>
    <scope>NUCLEOTIDE SEQUENCE [LARGE SCALE GENOMIC DNA]</scope>
    <source>
        <strain evidence="6">Red232</strain>
    </source>
</reference>
<protein>
    <submittedName>
        <fullName evidence="5">TetR family transcriptional regulator</fullName>
    </submittedName>
</protein>
<keyword evidence="1 2" id="KW-0238">DNA-binding</keyword>
<dbReference type="InterPro" id="IPR041483">
    <property type="entry name" value="TetR_C_34"/>
</dbReference>
<evidence type="ECO:0000256" key="2">
    <source>
        <dbReference type="PROSITE-ProRule" id="PRU00335"/>
    </source>
</evidence>
<evidence type="ECO:0000256" key="1">
    <source>
        <dbReference type="ARBA" id="ARBA00023125"/>
    </source>
</evidence>
<dbReference type="Gene3D" id="1.10.357.10">
    <property type="entry name" value="Tetracycline Repressor, domain 2"/>
    <property type="match status" value="1"/>
</dbReference>
<feature type="compositionally biased region" description="Low complexity" evidence="3">
    <location>
        <begin position="225"/>
        <end position="242"/>
    </location>
</feature>
<evidence type="ECO:0000313" key="5">
    <source>
        <dbReference type="EMBL" id="BDG04187.1"/>
    </source>
</evidence>
<evidence type="ECO:0000313" key="6">
    <source>
        <dbReference type="Proteomes" id="UP001162891"/>
    </source>
</evidence>
<dbReference type="RefSeq" id="WP_248352556.1">
    <property type="nucleotide sequence ID" value="NZ_AP025591.1"/>
</dbReference>
<dbReference type="EMBL" id="AP025591">
    <property type="protein sequence ID" value="BDG04187.1"/>
    <property type="molecule type" value="Genomic_DNA"/>
</dbReference>
<dbReference type="Pfam" id="PF17929">
    <property type="entry name" value="TetR_C_34"/>
    <property type="match status" value="1"/>
</dbReference>
<organism evidence="5 6">
    <name type="scientific">Anaeromyxobacter oryzae</name>
    <dbReference type="NCBI Taxonomy" id="2918170"/>
    <lineage>
        <taxon>Bacteria</taxon>
        <taxon>Pseudomonadati</taxon>
        <taxon>Myxococcota</taxon>
        <taxon>Myxococcia</taxon>
        <taxon>Myxococcales</taxon>
        <taxon>Cystobacterineae</taxon>
        <taxon>Anaeromyxobacteraceae</taxon>
        <taxon>Anaeromyxobacter</taxon>
    </lineage>
</organism>
<dbReference type="PANTHER" id="PTHR30055">
    <property type="entry name" value="HTH-TYPE TRANSCRIPTIONAL REGULATOR RUTR"/>
    <property type="match status" value="1"/>
</dbReference>
<gene>
    <name evidence="5" type="ORF">AMOR_31830</name>
</gene>
<sequence length="242" mass="26454">MPRFQRARKPEEKEVRRRAILQAARDLAREVGPIEMGLNELGRRSGVSKPNIYRYFESREEILFRLYSAEISEVVGALEARLRAGLDLPAVAAIVAQEHLSRPLLCQLAGMVAAILEHNMSADTIASVKTELISMLPRAAAALRRSLPWLSDADAVFAVQAIELQLAALWPSANPSRAAREVLSRPEFASMCTDAGRDFPRFIEVLLAGLRASDSVTGPPSRPVAARGSGPRAPPARSARRI</sequence>
<keyword evidence="6" id="KW-1185">Reference proteome</keyword>
<accession>A0ABM7WXE3</accession>
<dbReference type="Pfam" id="PF00440">
    <property type="entry name" value="TetR_N"/>
    <property type="match status" value="1"/>
</dbReference>
<dbReference type="SUPFAM" id="SSF46689">
    <property type="entry name" value="Homeodomain-like"/>
    <property type="match status" value="1"/>
</dbReference>